<feature type="transmembrane region" description="Helical" evidence="1">
    <location>
        <begin position="12"/>
        <end position="33"/>
    </location>
</feature>
<accession>W1XAB1</accession>
<keyword evidence="1" id="KW-0472">Membrane</keyword>
<feature type="transmembrane region" description="Helical" evidence="1">
    <location>
        <begin position="63"/>
        <end position="90"/>
    </location>
</feature>
<evidence type="ECO:0000313" key="2">
    <source>
        <dbReference type="EMBL" id="ETJ27213.1"/>
    </source>
</evidence>
<protein>
    <submittedName>
        <fullName evidence="2">Inner membrane transporter yjeM</fullName>
    </submittedName>
</protein>
<dbReference type="AlphaFoldDB" id="W1XAB1"/>
<proteinExistence type="predicted"/>
<feature type="non-terminal residue" evidence="2">
    <location>
        <position position="1"/>
    </location>
</feature>
<gene>
    <name evidence="2" type="ORF">Q604_UNBC17055G0001</name>
</gene>
<name>W1XAB1_9ZZZZ</name>
<evidence type="ECO:0000256" key="1">
    <source>
        <dbReference type="SAM" id="Phobius"/>
    </source>
</evidence>
<reference evidence="2" key="1">
    <citation type="submission" date="2013-12" db="EMBL/GenBank/DDBJ databases">
        <title>A Varibaculum cambriense genome reconstructed from a premature infant gut community with otherwise low bacterial novelty that shifts toward anaerobic metabolism during the third week of life.</title>
        <authorList>
            <person name="Brown C.T."/>
            <person name="Sharon I."/>
            <person name="Thomas B.C."/>
            <person name="Castelle C.J."/>
            <person name="Morowitz M.J."/>
            <person name="Banfield J.F."/>
        </authorList>
    </citation>
    <scope>NUCLEOTIDE SEQUENCE</scope>
</reference>
<organism evidence="2">
    <name type="scientific">human gut metagenome</name>
    <dbReference type="NCBI Taxonomy" id="408170"/>
    <lineage>
        <taxon>unclassified sequences</taxon>
        <taxon>metagenomes</taxon>
        <taxon>organismal metagenomes</taxon>
    </lineage>
</organism>
<comment type="caution">
    <text evidence="2">The sequence shown here is derived from an EMBL/GenBank/DDBJ whole genome shotgun (WGS) entry which is preliminary data.</text>
</comment>
<feature type="non-terminal residue" evidence="2">
    <location>
        <position position="95"/>
    </location>
</feature>
<keyword evidence="1" id="KW-1133">Transmembrane helix</keyword>
<keyword evidence="1" id="KW-0812">Transmembrane</keyword>
<sequence length="95" mass="10259">SPEASLSLGVWFARITGLSMFLAYTGAFFTLCYSPLKAIIQGTPKALWPEPMTRLNAMGMPSIAMWMQCGLVTVFILLVSFGGGTASAFFNKLTL</sequence>
<dbReference type="EMBL" id="AZMM01017055">
    <property type="protein sequence ID" value="ETJ27213.1"/>
    <property type="molecule type" value="Genomic_DNA"/>
</dbReference>